<organism evidence="11 12">
    <name type="scientific">Arthrobacter russicus</name>
    <dbReference type="NCBI Taxonomy" id="172040"/>
    <lineage>
        <taxon>Bacteria</taxon>
        <taxon>Bacillati</taxon>
        <taxon>Actinomycetota</taxon>
        <taxon>Actinomycetes</taxon>
        <taxon>Micrococcales</taxon>
        <taxon>Micrococcaceae</taxon>
        <taxon>Arthrobacter</taxon>
    </lineage>
</organism>
<feature type="transmembrane region" description="Helical" evidence="10">
    <location>
        <begin position="108"/>
        <end position="126"/>
    </location>
</feature>
<feature type="transmembrane region" description="Helical" evidence="10">
    <location>
        <begin position="6"/>
        <end position="27"/>
    </location>
</feature>
<reference evidence="11 12" key="1">
    <citation type="submission" date="2023-07" db="EMBL/GenBank/DDBJ databases">
        <title>Sequencing the genomes of 1000 actinobacteria strains.</title>
        <authorList>
            <person name="Klenk H.-P."/>
        </authorList>
    </citation>
    <scope>NUCLEOTIDE SEQUENCE [LARGE SCALE GENOMIC DNA]</scope>
    <source>
        <strain evidence="11 12">DSM 14555</strain>
    </source>
</reference>
<keyword evidence="12" id="KW-1185">Reference proteome</keyword>
<feature type="binding site" evidence="10">
    <location>
        <position position="80"/>
    </location>
    <ligand>
        <name>Na(+)</name>
        <dbReference type="ChEBI" id="CHEBI:29101"/>
        <note>structural</note>
    </ligand>
</feature>
<dbReference type="EMBL" id="JAVDQF010000001">
    <property type="protein sequence ID" value="MDR6268528.1"/>
    <property type="molecule type" value="Genomic_DNA"/>
</dbReference>
<keyword evidence="4 10" id="KW-1133">Transmembrane helix</keyword>
<dbReference type="RefSeq" id="WP_309796220.1">
    <property type="nucleotide sequence ID" value="NZ_BAAAHY010000006.1"/>
</dbReference>
<proteinExistence type="inferred from homology"/>
<dbReference type="Proteomes" id="UP001185069">
    <property type="component" value="Unassembled WGS sequence"/>
</dbReference>
<feature type="transmembrane region" description="Helical" evidence="10">
    <location>
        <begin position="39"/>
        <end position="60"/>
    </location>
</feature>
<protein>
    <recommendedName>
        <fullName evidence="10">Fluoride-specific ion channel FluC</fullName>
    </recommendedName>
</protein>
<comment type="activity regulation">
    <text evidence="10">Na(+) is not transported, but it plays an essential structural role and its presence is essential for fluoride channel function.</text>
</comment>
<keyword evidence="10" id="KW-0915">Sodium</keyword>
<evidence type="ECO:0000256" key="1">
    <source>
        <dbReference type="ARBA" id="ARBA00004651"/>
    </source>
</evidence>
<dbReference type="HAMAP" id="MF_00454">
    <property type="entry name" value="FluC"/>
    <property type="match status" value="1"/>
</dbReference>
<keyword evidence="10" id="KW-0406">Ion transport</keyword>
<evidence type="ECO:0000256" key="9">
    <source>
        <dbReference type="ARBA" id="ARBA00049940"/>
    </source>
</evidence>
<evidence type="ECO:0000256" key="6">
    <source>
        <dbReference type="ARBA" id="ARBA00023303"/>
    </source>
</evidence>
<keyword evidence="10" id="KW-0479">Metal-binding</keyword>
<evidence type="ECO:0000256" key="5">
    <source>
        <dbReference type="ARBA" id="ARBA00023136"/>
    </source>
</evidence>
<evidence type="ECO:0000313" key="11">
    <source>
        <dbReference type="EMBL" id="MDR6268528.1"/>
    </source>
</evidence>
<evidence type="ECO:0000256" key="10">
    <source>
        <dbReference type="HAMAP-Rule" id="MF_00454"/>
    </source>
</evidence>
<name>A0ABU1J838_9MICC</name>
<evidence type="ECO:0000256" key="8">
    <source>
        <dbReference type="ARBA" id="ARBA00035585"/>
    </source>
</evidence>
<comment type="catalytic activity">
    <reaction evidence="8">
        <text>fluoride(in) = fluoride(out)</text>
        <dbReference type="Rhea" id="RHEA:76159"/>
        <dbReference type="ChEBI" id="CHEBI:17051"/>
    </reaction>
    <physiologicalReaction direction="left-to-right" evidence="8">
        <dbReference type="Rhea" id="RHEA:76160"/>
    </physiologicalReaction>
</comment>
<comment type="similarity">
    <text evidence="7 10">Belongs to the fluoride channel Fluc/FEX (TC 1.A.43) family.</text>
</comment>
<dbReference type="Pfam" id="PF02537">
    <property type="entry name" value="CRCB"/>
    <property type="match status" value="1"/>
</dbReference>
<keyword evidence="2 10" id="KW-1003">Cell membrane</keyword>
<comment type="caution">
    <text evidence="11">The sequence shown here is derived from an EMBL/GenBank/DDBJ whole genome shotgun (WGS) entry which is preliminary data.</text>
</comment>
<feature type="transmembrane region" description="Helical" evidence="10">
    <location>
        <begin position="72"/>
        <end position="96"/>
    </location>
</feature>
<dbReference type="PANTHER" id="PTHR28259">
    <property type="entry name" value="FLUORIDE EXPORT PROTEIN 1-RELATED"/>
    <property type="match status" value="1"/>
</dbReference>
<evidence type="ECO:0000256" key="4">
    <source>
        <dbReference type="ARBA" id="ARBA00022989"/>
    </source>
</evidence>
<evidence type="ECO:0000256" key="2">
    <source>
        <dbReference type="ARBA" id="ARBA00022475"/>
    </source>
</evidence>
<accession>A0ABU1J838</accession>
<keyword evidence="10" id="KW-0813">Transport</keyword>
<keyword evidence="3 10" id="KW-0812">Transmembrane</keyword>
<dbReference type="NCBIfam" id="TIGR00494">
    <property type="entry name" value="crcB"/>
    <property type="match status" value="1"/>
</dbReference>
<keyword evidence="5 10" id="KW-0472">Membrane</keyword>
<evidence type="ECO:0000313" key="12">
    <source>
        <dbReference type="Proteomes" id="UP001185069"/>
    </source>
</evidence>
<sequence length="127" mass="12767">MTAALWIGLAGMLGALLRFGIDAWLAVGGRFAAGRPGHFPLATLLVNAVGSFVIGLAGGLSLNAQISAEWHAVIATGLAGGLTTFSSFTVATVALWQQGRRTAAIGNIALNVGVGLTLAWLGLVLAG</sequence>
<gene>
    <name evidence="10" type="primary">fluC</name>
    <name evidence="10" type="synonym">crcB</name>
    <name evidence="11" type="ORF">JOE69_000766</name>
</gene>
<feature type="binding site" evidence="10">
    <location>
        <position position="83"/>
    </location>
    <ligand>
        <name>Na(+)</name>
        <dbReference type="ChEBI" id="CHEBI:29101"/>
        <note>structural</note>
    </ligand>
</feature>
<comment type="function">
    <text evidence="9 10">Fluoride-specific ion channel. Important for reducing fluoride concentration in the cell, thus reducing its toxicity.</text>
</comment>
<comment type="subcellular location">
    <subcellularLocation>
        <location evidence="1 10">Cell membrane</location>
        <topology evidence="1 10">Multi-pass membrane protein</topology>
    </subcellularLocation>
</comment>
<dbReference type="PANTHER" id="PTHR28259:SF1">
    <property type="entry name" value="FLUORIDE EXPORT PROTEIN 1-RELATED"/>
    <property type="match status" value="1"/>
</dbReference>
<keyword evidence="6 10" id="KW-0407">Ion channel</keyword>
<dbReference type="InterPro" id="IPR003691">
    <property type="entry name" value="FluC"/>
</dbReference>
<evidence type="ECO:0000256" key="3">
    <source>
        <dbReference type="ARBA" id="ARBA00022692"/>
    </source>
</evidence>
<evidence type="ECO:0000256" key="7">
    <source>
        <dbReference type="ARBA" id="ARBA00035120"/>
    </source>
</evidence>